<comment type="caution">
    <text evidence="1">The sequence shown here is derived from an EMBL/GenBank/DDBJ whole genome shotgun (WGS) entry which is preliminary data.</text>
</comment>
<evidence type="ECO:0000313" key="2">
    <source>
        <dbReference type="Proteomes" id="UP001286313"/>
    </source>
</evidence>
<dbReference type="PANTHER" id="PTHR21261:SF15">
    <property type="entry name" value="BEATEN PATH IIIA, ISOFORM D-RELATED"/>
    <property type="match status" value="1"/>
</dbReference>
<evidence type="ECO:0000313" key="1">
    <source>
        <dbReference type="EMBL" id="KAK3865358.1"/>
    </source>
</evidence>
<organism evidence="1 2">
    <name type="scientific">Petrolisthes cinctipes</name>
    <name type="common">Flat porcelain crab</name>
    <dbReference type="NCBI Taxonomy" id="88211"/>
    <lineage>
        <taxon>Eukaryota</taxon>
        <taxon>Metazoa</taxon>
        <taxon>Ecdysozoa</taxon>
        <taxon>Arthropoda</taxon>
        <taxon>Crustacea</taxon>
        <taxon>Multicrustacea</taxon>
        <taxon>Malacostraca</taxon>
        <taxon>Eumalacostraca</taxon>
        <taxon>Eucarida</taxon>
        <taxon>Decapoda</taxon>
        <taxon>Pleocyemata</taxon>
        <taxon>Anomura</taxon>
        <taxon>Galatheoidea</taxon>
        <taxon>Porcellanidae</taxon>
        <taxon>Petrolisthes</taxon>
    </lineage>
</organism>
<protein>
    <recommendedName>
        <fullName evidence="3">Ig-like domain-containing protein</fullName>
    </recommendedName>
</protein>
<gene>
    <name evidence="1" type="ORF">Pcinc_029032</name>
</gene>
<evidence type="ECO:0008006" key="3">
    <source>
        <dbReference type="Google" id="ProtNLM"/>
    </source>
</evidence>
<sequence>MAGVLGSLGPWVQVERFVVPRHVALGTNVSLECDYQVQQHATLYSLKWYKGSSQFYQYIPSKTEPHAVFSVPGLHQNQLGLHQNKLVGKAQVNQCIPLTSR</sequence>
<dbReference type="Proteomes" id="UP001286313">
    <property type="component" value="Unassembled WGS sequence"/>
</dbReference>
<name>A0AAE1K861_PETCI</name>
<keyword evidence="2" id="KW-1185">Reference proteome</keyword>
<reference evidence="1" key="1">
    <citation type="submission" date="2023-10" db="EMBL/GenBank/DDBJ databases">
        <title>Genome assemblies of two species of porcelain crab, Petrolisthes cinctipes and Petrolisthes manimaculis (Anomura: Porcellanidae).</title>
        <authorList>
            <person name="Angst P."/>
        </authorList>
    </citation>
    <scope>NUCLEOTIDE SEQUENCE</scope>
    <source>
        <strain evidence="1">PB745_01</strain>
        <tissue evidence="1">Gill</tissue>
    </source>
</reference>
<dbReference type="EMBL" id="JAWQEG010003609">
    <property type="protein sequence ID" value="KAK3865358.1"/>
    <property type="molecule type" value="Genomic_DNA"/>
</dbReference>
<dbReference type="AlphaFoldDB" id="A0AAE1K861"/>
<dbReference type="PANTHER" id="PTHR21261">
    <property type="entry name" value="BEAT PROTEIN"/>
    <property type="match status" value="1"/>
</dbReference>
<proteinExistence type="predicted"/>
<accession>A0AAE1K861</accession>